<dbReference type="GO" id="GO:0005737">
    <property type="term" value="C:cytoplasm"/>
    <property type="evidence" value="ECO:0007669"/>
    <property type="project" value="TreeGrafter"/>
</dbReference>
<dbReference type="CDD" id="cd06257">
    <property type="entry name" value="DnaJ"/>
    <property type="match status" value="1"/>
</dbReference>
<protein>
    <submittedName>
        <fullName evidence="5">DnaJ domain-containing protein</fullName>
    </submittedName>
</protein>
<name>A0A1M5R5Z7_9FIRM</name>
<feature type="transmembrane region" description="Helical" evidence="3">
    <location>
        <begin position="40"/>
        <end position="62"/>
    </location>
</feature>
<dbReference type="RefSeq" id="WP_073184024.1">
    <property type="nucleotide sequence ID" value="NZ_FQXI01000004.1"/>
</dbReference>
<dbReference type="EMBL" id="FQXI01000004">
    <property type="protein sequence ID" value="SHH21506.1"/>
    <property type="molecule type" value="Genomic_DNA"/>
</dbReference>
<dbReference type="PROSITE" id="PS50076">
    <property type="entry name" value="DNAJ_2"/>
    <property type="match status" value="1"/>
</dbReference>
<organism evidence="5 6">
    <name type="scientific">Anaerosphaera aminiphila DSM 21120</name>
    <dbReference type="NCBI Taxonomy" id="1120995"/>
    <lineage>
        <taxon>Bacteria</taxon>
        <taxon>Bacillati</taxon>
        <taxon>Bacillota</taxon>
        <taxon>Tissierellia</taxon>
        <taxon>Tissierellales</taxon>
        <taxon>Peptoniphilaceae</taxon>
        <taxon>Anaerosphaera</taxon>
    </lineage>
</organism>
<feature type="transmembrane region" description="Helical" evidence="3">
    <location>
        <begin position="68"/>
        <end position="88"/>
    </location>
</feature>
<sequence length="281" mass="32944">MNKILGYFYKILGTVIDYVLRAVIYVVNILVTVFSSFRQVFGLILSMGGCLFIMVLMNPWFLGALLSNPVILSLIVLSIVIPFIGKIAESYLKYIHFMATEFFYDKADYHLLGRKASYEKMEDYGEKYRRDRERERQKKEEERIKREEEKRKAQEEEWRKRNENSGGSYWSFGDFSDFEDFFRQSQGGYYNQGQNQNQGSGGYTSPSSFKVQYEEACDILGVPYTSDKYEIKLAYKKMAKMYHPDINKDPGATEMFQKINNAYEFLSDSNIQRYKSNVNSN</sequence>
<dbReference type="PANTHER" id="PTHR43096">
    <property type="entry name" value="DNAJ HOMOLOG 1, MITOCHONDRIAL-RELATED"/>
    <property type="match status" value="1"/>
</dbReference>
<feature type="domain" description="J" evidence="4">
    <location>
        <begin position="215"/>
        <end position="281"/>
    </location>
</feature>
<accession>A0A1M5R5Z7</accession>
<keyword evidence="6" id="KW-1185">Reference proteome</keyword>
<proteinExistence type="predicted"/>
<keyword evidence="3" id="KW-0472">Membrane</keyword>
<evidence type="ECO:0000256" key="3">
    <source>
        <dbReference type="SAM" id="Phobius"/>
    </source>
</evidence>
<keyword evidence="3" id="KW-1133">Transmembrane helix</keyword>
<feature type="region of interest" description="Disordered" evidence="2">
    <location>
        <begin position="187"/>
        <end position="206"/>
    </location>
</feature>
<reference evidence="6" key="1">
    <citation type="submission" date="2016-11" db="EMBL/GenBank/DDBJ databases">
        <authorList>
            <person name="Varghese N."/>
            <person name="Submissions S."/>
        </authorList>
    </citation>
    <scope>NUCLEOTIDE SEQUENCE [LARGE SCALE GENOMIC DNA]</scope>
    <source>
        <strain evidence="6">DSM 21120</strain>
    </source>
</reference>
<keyword evidence="1" id="KW-0235">DNA replication</keyword>
<dbReference type="Pfam" id="PF00226">
    <property type="entry name" value="DnaJ"/>
    <property type="match status" value="1"/>
</dbReference>
<evidence type="ECO:0000259" key="4">
    <source>
        <dbReference type="PROSITE" id="PS50076"/>
    </source>
</evidence>
<feature type="region of interest" description="Disordered" evidence="2">
    <location>
        <begin position="129"/>
        <end position="159"/>
    </location>
</feature>
<dbReference type="AlphaFoldDB" id="A0A1M5R5Z7"/>
<gene>
    <name evidence="5" type="ORF">SAMN02745245_00826</name>
</gene>
<dbReference type="STRING" id="1120995.SAMN02745245_00826"/>
<dbReference type="Gene3D" id="1.10.287.110">
    <property type="entry name" value="DnaJ domain"/>
    <property type="match status" value="1"/>
</dbReference>
<evidence type="ECO:0000256" key="2">
    <source>
        <dbReference type="SAM" id="MobiDB-lite"/>
    </source>
</evidence>
<dbReference type="GO" id="GO:0051082">
    <property type="term" value="F:unfolded protein binding"/>
    <property type="evidence" value="ECO:0007669"/>
    <property type="project" value="TreeGrafter"/>
</dbReference>
<dbReference type="SUPFAM" id="SSF46565">
    <property type="entry name" value="Chaperone J-domain"/>
    <property type="match status" value="1"/>
</dbReference>
<evidence type="ECO:0000256" key="1">
    <source>
        <dbReference type="ARBA" id="ARBA00022705"/>
    </source>
</evidence>
<feature type="transmembrane region" description="Helical" evidence="3">
    <location>
        <begin position="6"/>
        <end position="28"/>
    </location>
</feature>
<keyword evidence="3" id="KW-0812">Transmembrane</keyword>
<dbReference type="GO" id="GO:0006260">
    <property type="term" value="P:DNA replication"/>
    <property type="evidence" value="ECO:0007669"/>
    <property type="project" value="UniProtKB-KW"/>
</dbReference>
<dbReference type="InterPro" id="IPR036869">
    <property type="entry name" value="J_dom_sf"/>
</dbReference>
<feature type="compositionally biased region" description="Low complexity" evidence="2">
    <location>
        <begin position="187"/>
        <end position="198"/>
    </location>
</feature>
<dbReference type="SMART" id="SM00271">
    <property type="entry name" value="DnaJ"/>
    <property type="match status" value="1"/>
</dbReference>
<evidence type="ECO:0000313" key="5">
    <source>
        <dbReference type="EMBL" id="SHH21506.1"/>
    </source>
</evidence>
<dbReference type="Proteomes" id="UP000184032">
    <property type="component" value="Unassembled WGS sequence"/>
</dbReference>
<evidence type="ECO:0000313" key="6">
    <source>
        <dbReference type="Proteomes" id="UP000184032"/>
    </source>
</evidence>
<dbReference type="GO" id="GO:0042026">
    <property type="term" value="P:protein refolding"/>
    <property type="evidence" value="ECO:0007669"/>
    <property type="project" value="TreeGrafter"/>
</dbReference>
<dbReference type="PANTHER" id="PTHR43096:SF10">
    <property type="entry name" value="CHAPERONE PROTEIN DNAJ A6, CHLOROPLASTIC"/>
    <property type="match status" value="1"/>
</dbReference>
<dbReference type="InterPro" id="IPR001623">
    <property type="entry name" value="DnaJ_domain"/>
</dbReference>
<dbReference type="PRINTS" id="PR00625">
    <property type="entry name" value="JDOMAIN"/>
</dbReference>
<dbReference type="OrthoDB" id="9779889at2"/>